<reference evidence="8" key="1">
    <citation type="journal article" date="2019" name="Int. J. Syst. Evol. Microbiol.">
        <title>The Global Catalogue of Microorganisms (GCM) 10K type strain sequencing project: providing services to taxonomists for standard genome sequencing and annotation.</title>
        <authorList>
            <consortium name="The Broad Institute Genomics Platform"/>
            <consortium name="The Broad Institute Genome Sequencing Center for Infectious Disease"/>
            <person name="Wu L."/>
            <person name="Ma J."/>
        </authorList>
    </citation>
    <scope>NUCLEOTIDE SEQUENCE [LARGE SCALE GENOMIC DNA]</scope>
    <source>
        <strain evidence="8">TBRC 1276</strain>
    </source>
</reference>
<dbReference type="EMBL" id="JBHSBI010000036">
    <property type="protein sequence ID" value="MFC4014686.1"/>
    <property type="molecule type" value="Genomic_DNA"/>
</dbReference>
<sequence>MFTETIDHAFHAAHSLPHLGGKCSSIHGHTWRVSVTIAGPHLGADGVLVDFTPFKRRMRGWINARLDHALMLGAGDNLLPLLEPVPDGTSSALTQAFNAREQRLFVFGRDFPDVLWPSVEGVAQLLAHHAHAWLEQSTTRRDVYVQQVTVRETDHNSATWHNPDPPTRPAAVRVNVPGEFRDVPPDVLRDLLTSTAPRMAIELARESGTPIGVARYFVDQANAETVAARQAEHDAQLNAAIARFLNPNK</sequence>
<dbReference type="InterPro" id="IPR007115">
    <property type="entry name" value="6-PTP_synth/QueD"/>
</dbReference>
<dbReference type="Gene3D" id="3.30.479.10">
    <property type="entry name" value="6-pyruvoyl tetrahydropterin synthase/QueD"/>
    <property type="match status" value="1"/>
</dbReference>
<evidence type="ECO:0000256" key="4">
    <source>
        <dbReference type="ARBA" id="ARBA00018141"/>
    </source>
</evidence>
<evidence type="ECO:0000256" key="6">
    <source>
        <dbReference type="ARBA" id="ARBA00048807"/>
    </source>
</evidence>
<evidence type="ECO:0000313" key="8">
    <source>
        <dbReference type="Proteomes" id="UP001595851"/>
    </source>
</evidence>
<dbReference type="RefSeq" id="WP_379534521.1">
    <property type="nucleotide sequence ID" value="NZ_JBHSBI010000036.1"/>
</dbReference>
<evidence type="ECO:0000256" key="1">
    <source>
        <dbReference type="ARBA" id="ARBA00005061"/>
    </source>
</evidence>
<dbReference type="EC" id="4.1.2.50" evidence="3"/>
<dbReference type="PANTHER" id="PTHR12589:SF8">
    <property type="entry name" value="6-CARBOXY-5,6,7,8-TETRAHYDROPTERIN SYNTHASE"/>
    <property type="match status" value="1"/>
</dbReference>
<accession>A0ABV8GL51</accession>
<evidence type="ECO:0000256" key="2">
    <source>
        <dbReference type="ARBA" id="ARBA00008900"/>
    </source>
</evidence>
<protein>
    <recommendedName>
        <fullName evidence="4">6-carboxy-5,6,7,8-tetrahydropterin synthase</fullName>
        <ecNumber evidence="3">4.1.2.50</ecNumber>
    </recommendedName>
    <alternativeName>
        <fullName evidence="5">Queuosine biosynthesis protein QueD</fullName>
    </alternativeName>
</protein>
<dbReference type="Proteomes" id="UP001595851">
    <property type="component" value="Unassembled WGS sequence"/>
</dbReference>
<organism evidence="7 8">
    <name type="scientific">Nonomuraea purpurea</name>
    <dbReference type="NCBI Taxonomy" id="1849276"/>
    <lineage>
        <taxon>Bacteria</taxon>
        <taxon>Bacillati</taxon>
        <taxon>Actinomycetota</taxon>
        <taxon>Actinomycetes</taxon>
        <taxon>Streptosporangiales</taxon>
        <taxon>Streptosporangiaceae</taxon>
        <taxon>Nonomuraea</taxon>
    </lineage>
</organism>
<comment type="similarity">
    <text evidence="2">Belongs to the PTPS family. QueD subfamily.</text>
</comment>
<dbReference type="PANTHER" id="PTHR12589">
    <property type="entry name" value="PYRUVOYL TETRAHYDROBIOPTERIN SYNTHASE"/>
    <property type="match status" value="1"/>
</dbReference>
<comment type="caution">
    <text evidence="7">The sequence shown here is derived from an EMBL/GenBank/DDBJ whole genome shotgun (WGS) entry which is preliminary data.</text>
</comment>
<dbReference type="SUPFAM" id="SSF55620">
    <property type="entry name" value="Tetrahydrobiopterin biosynthesis enzymes-like"/>
    <property type="match status" value="1"/>
</dbReference>
<evidence type="ECO:0000256" key="3">
    <source>
        <dbReference type="ARBA" id="ARBA00012982"/>
    </source>
</evidence>
<gene>
    <name evidence="7" type="ORF">ACFOY2_46200</name>
</gene>
<keyword evidence="8" id="KW-1185">Reference proteome</keyword>
<evidence type="ECO:0000256" key="5">
    <source>
        <dbReference type="ARBA" id="ARBA00031449"/>
    </source>
</evidence>
<comment type="catalytic activity">
    <reaction evidence="6">
        <text>7,8-dihydroneopterin 3'-triphosphate + H2O = 6-carboxy-5,6,7,8-tetrahydropterin + triphosphate + acetaldehyde + 2 H(+)</text>
        <dbReference type="Rhea" id="RHEA:27966"/>
        <dbReference type="ChEBI" id="CHEBI:15343"/>
        <dbReference type="ChEBI" id="CHEBI:15377"/>
        <dbReference type="ChEBI" id="CHEBI:15378"/>
        <dbReference type="ChEBI" id="CHEBI:18036"/>
        <dbReference type="ChEBI" id="CHEBI:58462"/>
        <dbReference type="ChEBI" id="CHEBI:61032"/>
        <dbReference type="EC" id="4.1.2.50"/>
    </reaction>
</comment>
<dbReference type="Pfam" id="PF01242">
    <property type="entry name" value="PTPS"/>
    <property type="match status" value="1"/>
</dbReference>
<name>A0ABV8GL51_9ACTN</name>
<dbReference type="InterPro" id="IPR038418">
    <property type="entry name" value="6-PTP_synth/QueD_sf"/>
</dbReference>
<proteinExistence type="inferred from homology"/>
<comment type="pathway">
    <text evidence="1">Purine metabolism; 7-cyano-7-deazaguanine biosynthesis.</text>
</comment>
<evidence type="ECO:0000313" key="7">
    <source>
        <dbReference type="EMBL" id="MFC4014686.1"/>
    </source>
</evidence>